<dbReference type="OrthoDB" id="2339830at2"/>
<reference evidence="1 2" key="1">
    <citation type="submission" date="2019-02" db="EMBL/GenBank/DDBJ databases">
        <title>Arcanobacterium bovis sp. nov., isolated from the milk of a cow with mastitis.</title>
        <authorList>
            <person name="Sammra O."/>
            <person name="Foster G."/>
            <person name="Hassan A."/>
            <person name="Alssahen M."/>
            <person name="Laemmler C."/>
            <person name="Borowiak M."/>
            <person name="Malorny B."/>
            <person name="Abdulmawjood A."/>
        </authorList>
    </citation>
    <scope>NUCLEOTIDE SEQUENCE [LARGE SCALE GENOMIC DNA]</scope>
    <source>
        <strain evidence="1 2">C605018/01/1</strain>
    </source>
</reference>
<protein>
    <submittedName>
        <fullName evidence="1">Uncharacterized protein</fullName>
    </submittedName>
</protein>
<dbReference type="RefSeq" id="WP_131279310.1">
    <property type="nucleotide sequence ID" value="NZ_JBHSLR010000009.1"/>
</dbReference>
<organism evidence="1 2">
    <name type="scientific">Arcanobacterium bovis</name>
    <dbReference type="NCBI Taxonomy" id="2529275"/>
    <lineage>
        <taxon>Bacteria</taxon>
        <taxon>Bacillati</taxon>
        <taxon>Actinomycetota</taxon>
        <taxon>Actinomycetes</taxon>
        <taxon>Actinomycetales</taxon>
        <taxon>Actinomycetaceae</taxon>
        <taxon>Arcanobacterium</taxon>
    </lineage>
</organism>
<dbReference type="EMBL" id="SJDT01000001">
    <property type="protein sequence ID" value="TBW23784.1"/>
    <property type="molecule type" value="Genomic_DNA"/>
</dbReference>
<keyword evidence="2" id="KW-1185">Reference proteome</keyword>
<dbReference type="AlphaFoldDB" id="A0A4V2KRC7"/>
<sequence length="113" mass="12819">MKVLLWGWESCREDGSGRRLDPPFDLTGWQWVEAWRDDVQVLVNLQSLDKDPNSGDVHALVDRISVEVNLGGKRATPRDPLVEQAPTAFELPLSEEDLEELVRVVLDDCKTVH</sequence>
<evidence type="ECO:0000313" key="1">
    <source>
        <dbReference type="EMBL" id="TBW23784.1"/>
    </source>
</evidence>
<evidence type="ECO:0000313" key="2">
    <source>
        <dbReference type="Proteomes" id="UP000293036"/>
    </source>
</evidence>
<gene>
    <name evidence="1" type="ORF">EZJ44_01210</name>
</gene>
<proteinExistence type="predicted"/>
<name>A0A4V2KRC7_9ACTO</name>
<dbReference type="Proteomes" id="UP000293036">
    <property type="component" value="Unassembled WGS sequence"/>
</dbReference>
<accession>A0A4V2KRC7</accession>
<comment type="caution">
    <text evidence="1">The sequence shown here is derived from an EMBL/GenBank/DDBJ whole genome shotgun (WGS) entry which is preliminary data.</text>
</comment>